<evidence type="ECO:0000313" key="6">
    <source>
        <dbReference type="EMBL" id="CCH88438.1"/>
    </source>
</evidence>
<evidence type="ECO:0000256" key="1">
    <source>
        <dbReference type="ARBA" id="ARBA00004141"/>
    </source>
</evidence>
<accession>I4EYH5</accession>
<dbReference type="OrthoDB" id="481541at2"/>
<dbReference type="KEGG" id="mmar:MODMU_3012"/>
<keyword evidence="3 5" id="KW-1133">Transmembrane helix</keyword>
<keyword evidence="7" id="KW-1185">Reference proteome</keyword>
<evidence type="ECO:0000256" key="2">
    <source>
        <dbReference type="ARBA" id="ARBA00022692"/>
    </source>
</evidence>
<name>I4EYH5_MODI5</name>
<dbReference type="InterPro" id="IPR002657">
    <property type="entry name" value="BilAc:Na_symport/Acr3"/>
</dbReference>
<dbReference type="EMBL" id="FO203431">
    <property type="protein sequence ID" value="CCH88438.1"/>
    <property type="molecule type" value="Genomic_DNA"/>
</dbReference>
<evidence type="ECO:0000313" key="7">
    <source>
        <dbReference type="Proteomes" id="UP000006461"/>
    </source>
</evidence>
<gene>
    <name evidence="6" type="ordered locus">MODMU_3012</name>
</gene>
<dbReference type="eggNOG" id="COG0385">
    <property type="taxonomic scope" value="Bacteria"/>
</dbReference>
<feature type="transmembrane region" description="Helical" evidence="5">
    <location>
        <begin position="98"/>
        <end position="123"/>
    </location>
</feature>
<feature type="transmembrane region" description="Helical" evidence="5">
    <location>
        <begin position="250"/>
        <end position="271"/>
    </location>
</feature>
<keyword evidence="4 5" id="KW-0472">Membrane</keyword>
<comment type="subcellular location">
    <subcellularLocation>
        <location evidence="1">Membrane</location>
        <topology evidence="1">Multi-pass membrane protein</topology>
    </subcellularLocation>
</comment>
<evidence type="ECO:0000256" key="5">
    <source>
        <dbReference type="SAM" id="Phobius"/>
    </source>
</evidence>
<feature type="transmembrane region" description="Helical" evidence="5">
    <location>
        <begin position="170"/>
        <end position="189"/>
    </location>
</feature>
<dbReference type="AlphaFoldDB" id="I4EYH5"/>
<evidence type="ECO:0000256" key="4">
    <source>
        <dbReference type="ARBA" id="ARBA00023136"/>
    </source>
</evidence>
<sequence>MFEAFQTIGSWGVTVFVVTSMLNVGLTQKPSRLLDHLGNRAFLVRMLVINLVVVPALMIAATSVVALEPVYAAGLLLFSLAAGAPFLIKLASTSENDIALAATVLLVLMVATVVVLPVALPLVIEGLSVDTGTVVGSLLRQMILPLAIGMVALQFAEDVVAVAQPWVARISNVALYVLIVAIIIGYLPSMTDPDLWKAIAVGTVVLLLALFLGYMMGDGHDHLQDVGGLATAQRGTAAAMIVAQANFSDARVLVVITLVNTLGIVLLIAAAKVMSSDNGFSVLTPTAAADPPHRRPERQSA</sequence>
<dbReference type="GO" id="GO:0016020">
    <property type="term" value="C:membrane"/>
    <property type="evidence" value="ECO:0007669"/>
    <property type="project" value="UniProtKB-SubCell"/>
</dbReference>
<dbReference type="STRING" id="477641.MODMU_3012"/>
<dbReference type="OMA" id="MAVCPSA"/>
<keyword evidence="2 5" id="KW-0812">Transmembrane</keyword>
<feature type="transmembrane region" description="Helical" evidence="5">
    <location>
        <begin position="47"/>
        <end position="65"/>
    </location>
</feature>
<proteinExistence type="predicted"/>
<dbReference type="Gene3D" id="1.20.1530.20">
    <property type="match status" value="1"/>
</dbReference>
<protein>
    <submittedName>
        <fullName evidence="6">Sodium symporter</fullName>
    </submittedName>
</protein>
<dbReference type="Pfam" id="PF01758">
    <property type="entry name" value="SBF"/>
    <property type="match status" value="1"/>
</dbReference>
<feature type="transmembrane region" description="Helical" evidence="5">
    <location>
        <begin position="71"/>
        <end position="91"/>
    </location>
</feature>
<organism evidence="6 7">
    <name type="scientific">Modestobacter italicus (strain DSM 44449 / CECT 9708 / BC 501)</name>
    <dbReference type="NCBI Taxonomy" id="2732864"/>
    <lineage>
        <taxon>Bacteria</taxon>
        <taxon>Bacillati</taxon>
        <taxon>Actinomycetota</taxon>
        <taxon>Actinomycetes</taxon>
        <taxon>Geodermatophilales</taxon>
        <taxon>Geodermatophilaceae</taxon>
        <taxon>Modestobacter</taxon>
    </lineage>
</organism>
<feature type="transmembrane region" description="Helical" evidence="5">
    <location>
        <begin position="6"/>
        <end position="26"/>
    </location>
</feature>
<reference evidence="6 7" key="1">
    <citation type="journal article" date="2012" name="J. Bacteriol.">
        <title>Genome Sequence of Radiation-Resistant Modestobacter marinus Strain BC501, a Representative Actinobacterium That Thrives on Calcareous Stone Surfaces.</title>
        <authorList>
            <person name="Normand P."/>
            <person name="Gury J."/>
            <person name="Pujic P."/>
            <person name="Chouaia B."/>
            <person name="Crotti E."/>
            <person name="Brusetti L."/>
            <person name="Daffonchio D."/>
            <person name="Vacherie B."/>
            <person name="Barbe V."/>
            <person name="Medigue C."/>
            <person name="Calteau A."/>
            <person name="Ghodhbane-Gtari F."/>
            <person name="Essoussi I."/>
            <person name="Nouioui I."/>
            <person name="Abbassi-Ghozzi I."/>
            <person name="Gtari M."/>
        </authorList>
    </citation>
    <scope>NUCLEOTIDE SEQUENCE [LARGE SCALE GENOMIC DNA]</scope>
    <source>
        <strain evidence="7">BC 501</strain>
    </source>
</reference>
<dbReference type="HOGENOM" id="CLU_071291_0_0_11"/>
<dbReference type="InterPro" id="IPR038770">
    <property type="entry name" value="Na+/solute_symporter_sf"/>
</dbReference>
<dbReference type="Proteomes" id="UP000006461">
    <property type="component" value="Chromosome"/>
</dbReference>
<evidence type="ECO:0000256" key="3">
    <source>
        <dbReference type="ARBA" id="ARBA00022989"/>
    </source>
</evidence>
<feature type="transmembrane region" description="Helical" evidence="5">
    <location>
        <begin position="195"/>
        <end position="214"/>
    </location>
</feature>